<proteinExistence type="predicted"/>
<gene>
    <name evidence="1" type="ORF">BDA96_06G111700</name>
</gene>
<reference evidence="1" key="2">
    <citation type="submission" date="2020-10" db="EMBL/GenBank/DDBJ databases">
        <authorList>
            <person name="Cooper E.A."/>
            <person name="Brenton Z.W."/>
            <person name="Flinn B.S."/>
            <person name="Jenkins J."/>
            <person name="Shu S."/>
            <person name="Flowers D."/>
            <person name="Luo F."/>
            <person name="Wang Y."/>
            <person name="Xia P."/>
            <person name="Barry K."/>
            <person name="Daum C."/>
            <person name="Lipzen A."/>
            <person name="Yoshinaga Y."/>
            <person name="Schmutz J."/>
            <person name="Saski C."/>
            <person name="Vermerris W."/>
            <person name="Kresovich S."/>
        </authorList>
    </citation>
    <scope>NUCLEOTIDE SEQUENCE</scope>
</reference>
<reference evidence="1" key="1">
    <citation type="journal article" date="2019" name="BMC Genomics">
        <title>A new reference genome for Sorghum bicolor reveals high levels of sequence similarity between sweet and grain genotypes: implications for the genetics of sugar metabolism.</title>
        <authorList>
            <person name="Cooper E.A."/>
            <person name="Brenton Z.W."/>
            <person name="Flinn B.S."/>
            <person name="Jenkins J."/>
            <person name="Shu S."/>
            <person name="Flowers D."/>
            <person name="Luo F."/>
            <person name="Wang Y."/>
            <person name="Xia P."/>
            <person name="Barry K."/>
            <person name="Daum C."/>
            <person name="Lipzen A."/>
            <person name="Yoshinaga Y."/>
            <person name="Schmutz J."/>
            <person name="Saski C."/>
            <person name="Vermerris W."/>
            <person name="Kresovich S."/>
        </authorList>
    </citation>
    <scope>NUCLEOTIDE SEQUENCE</scope>
</reference>
<sequence>MGAQIMQVPGNRCWSWFRWILGFMVQGEAGGRPARVMSVFAVNNIYYTIL</sequence>
<name>A0A921QQ80_SORBI</name>
<organism evidence="1 2">
    <name type="scientific">Sorghum bicolor</name>
    <name type="common">Sorghum</name>
    <name type="synonym">Sorghum vulgare</name>
    <dbReference type="NCBI Taxonomy" id="4558"/>
    <lineage>
        <taxon>Eukaryota</taxon>
        <taxon>Viridiplantae</taxon>
        <taxon>Streptophyta</taxon>
        <taxon>Embryophyta</taxon>
        <taxon>Tracheophyta</taxon>
        <taxon>Spermatophyta</taxon>
        <taxon>Magnoliopsida</taxon>
        <taxon>Liliopsida</taxon>
        <taxon>Poales</taxon>
        <taxon>Poaceae</taxon>
        <taxon>PACMAD clade</taxon>
        <taxon>Panicoideae</taxon>
        <taxon>Andropogonodae</taxon>
        <taxon>Andropogoneae</taxon>
        <taxon>Sorghinae</taxon>
        <taxon>Sorghum</taxon>
    </lineage>
</organism>
<evidence type="ECO:0000313" key="2">
    <source>
        <dbReference type="Proteomes" id="UP000807115"/>
    </source>
</evidence>
<dbReference type="EMBL" id="CM027685">
    <property type="protein sequence ID" value="KAG0526049.1"/>
    <property type="molecule type" value="Genomic_DNA"/>
</dbReference>
<dbReference type="AlphaFoldDB" id="A0A921QQ80"/>
<protein>
    <submittedName>
        <fullName evidence="1">Uncharacterized protein</fullName>
    </submittedName>
</protein>
<dbReference type="Proteomes" id="UP000807115">
    <property type="component" value="Chromosome 6"/>
</dbReference>
<comment type="caution">
    <text evidence="1">The sequence shown here is derived from an EMBL/GenBank/DDBJ whole genome shotgun (WGS) entry which is preliminary data.</text>
</comment>
<evidence type="ECO:0000313" key="1">
    <source>
        <dbReference type="EMBL" id="KAG0526049.1"/>
    </source>
</evidence>
<accession>A0A921QQ80</accession>